<gene>
    <name evidence="8" type="ORF">O7A60_25230</name>
</gene>
<evidence type="ECO:0000256" key="6">
    <source>
        <dbReference type="ARBA" id="ARBA00022679"/>
    </source>
</evidence>
<dbReference type="InterPro" id="IPR020567">
    <property type="entry name" value="Nodulation_prot_NodA_CS"/>
</dbReference>
<evidence type="ECO:0000256" key="2">
    <source>
        <dbReference type="ARBA" id="ARBA00010227"/>
    </source>
</evidence>
<dbReference type="Proteomes" id="UP001387293">
    <property type="component" value="Unassembled WGS sequence"/>
</dbReference>
<comment type="caution">
    <text evidence="8">The sequence shown here is derived from an EMBL/GenBank/DDBJ whole genome shotgun (WGS) entry which is preliminary data.</text>
</comment>
<dbReference type="RefSeq" id="WP_337108482.1">
    <property type="nucleotide sequence ID" value="NZ_JAPYKS010000022.1"/>
</dbReference>
<dbReference type="Pfam" id="PF02474">
    <property type="entry name" value="NodA"/>
    <property type="match status" value="1"/>
</dbReference>
<comment type="similarity">
    <text evidence="2">Belongs to the NodA family.</text>
</comment>
<keyword evidence="9" id="KW-1185">Reference proteome</keyword>
<accession>A0ABU8L314</accession>
<reference evidence="8 9" key="1">
    <citation type="submission" date="2022-12" db="EMBL/GenBank/DDBJ databases">
        <authorList>
            <person name="Muema E."/>
        </authorList>
    </citation>
    <scope>NUCLEOTIDE SEQUENCE [LARGE SCALE GENOMIC DNA]</scope>
    <source>
        <strain evidence="9">1326</strain>
    </source>
</reference>
<evidence type="ECO:0000313" key="9">
    <source>
        <dbReference type="Proteomes" id="UP001387293"/>
    </source>
</evidence>
<dbReference type="EMBL" id="JAPYKS010000022">
    <property type="protein sequence ID" value="MEI9412037.1"/>
    <property type="molecule type" value="Genomic_DNA"/>
</dbReference>
<proteinExistence type="inferred from homology"/>
<name>A0ABU8L314_9HYPH</name>
<dbReference type="InterPro" id="IPR003484">
    <property type="entry name" value="NodA"/>
</dbReference>
<keyword evidence="6" id="KW-0808">Transferase</keyword>
<evidence type="ECO:0000313" key="8">
    <source>
        <dbReference type="EMBL" id="MEI9412037.1"/>
    </source>
</evidence>
<evidence type="ECO:0000256" key="4">
    <source>
        <dbReference type="ARBA" id="ARBA00022458"/>
    </source>
</evidence>
<organism evidence="8 9">
    <name type="scientific">Mesorhizobium salmacidum</name>
    <dbReference type="NCBI Taxonomy" id="3015171"/>
    <lineage>
        <taxon>Bacteria</taxon>
        <taxon>Pseudomonadati</taxon>
        <taxon>Pseudomonadota</taxon>
        <taxon>Alphaproteobacteria</taxon>
        <taxon>Hyphomicrobiales</taxon>
        <taxon>Phyllobacteriaceae</taxon>
        <taxon>Mesorhizobium</taxon>
    </lineage>
</organism>
<sequence>MRDSTKQREVESCSTRSHLRWRLCWESELELDEHVELAAFFRKIYGQTGSFNAKSFEGSQSWGGARPELRAVGYDSMGVAAHIGLLRRFIRIGTVDLLVGELGLRGVRPDLEGLWMAHSVRVMYPVLQELKVPFAFGAVRPALQHHVARFSRNALATIMSGIRVRSTLPCARLDKPPTRTEDVVLIVLPIAQPMSEWPAGTIIDRNGPEL</sequence>
<keyword evidence="5" id="KW-0963">Cytoplasm</keyword>
<keyword evidence="4" id="KW-0536">Nodulation</keyword>
<dbReference type="PROSITE" id="PS01349">
    <property type="entry name" value="NODA"/>
    <property type="match status" value="1"/>
</dbReference>
<protein>
    <recommendedName>
        <fullName evidence="3">Nodulation protein A</fullName>
    </recommendedName>
</protein>
<dbReference type="NCBIfam" id="TIGR04245">
    <property type="entry name" value="nodulat_NodA"/>
    <property type="match status" value="1"/>
</dbReference>
<evidence type="ECO:0000256" key="1">
    <source>
        <dbReference type="ARBA" id="ARBA00004496"/>
    </source>
</evidence>
<dbReference type="NCBIfam" id="NF001974">
    <property type="entry name" value="PRK00756.1"/>
    <property type="match status" value="1"/>
</dbReference>
<evidence type="ECO:0000256" key="7">
    <source>
        <dbReference type="ARBA" id="ARBA00023315"/>
    </source>
</evidence>
<evidence type="ECO:0000256" key="5">
    <source>
        <dbReference type="ARBA" id="ARBA00022490"/>
    </source>
</evidence>
<evidence type="ECO:0000256" key="3">
    <source>
        <dbReference type="ARBA" id="ARBA00014632"/>
    </source>
</evidence>
<keyword evidence="7" id="KW-0012">Acyltransferase</keyword>
<comment type="subcellular location">
    <subcellularLocation>
        <location evidence="1">Cytoplasm</location>
    </subcellularLocation>
</comment>